<protein>
    <submittedName>
        <fullName evidence="1">Uncharacterized protein</fullName>
    </submittedName>
</protein>
<sequence length="50" mass="5660">MRRQRVPMCTAIRDTMPPHTVVLYICCSILLLPYSAQVSSLEEVIIGLLQ</sequence>
<name>A0A0B2UPJ4_TOXCA</name>
<evidence type="ECO:0000313" key="2">
    <source>
        <dbReference type="Proteomes" id="UP000031036"/>
    </source>
</evidence>
<dbReference type="Proteomes" id="UP000031036">
    <property type="component" value="Unassembled WGS sequence"/>
</dbReference>
<reference evidence="1 2" key="1">
    <citation type="submission" date="2014-11" db="EMBL/GenBank/DDBJ databases">
        <title>Genetic blueprint of the zoonotic pathogen Toxocara canis.</title>
        <authorList>
            <person name="Zhu X.-Q."/>
            <person name="Korhonen P.K."/>
            <person name="Cai H."/>
            <person name="Young N.D."/>
            <person name="Nejsum P."/>
            <person name="von Samson-Himmelstjerna G."/>
            <person name="Boag P.R."/>
            <person name="Tan P."/>
            <person name="Li Q."/>
            <person name="Min J."/>
            <person name="Yang Y."/>
            <person name="Wang X."/>
            <person name="Fang X."/>
            <person name="Hall R.S."/>
            <person name="Hofmann A."/>
            <person name="Sternberg P.W."/>
            <person name="Jex A.R."/>
            <person name="Gasser R.B."/>
        </authorList>
    </citation>
    <scope>NUCLEOTIDE SEQUENCE [LARGE SCALE GENOMIC DNA]</scope>
    <source>
        <strain evidence="1">PN_DK_2014</strain>
    </source>
</reference>
<dbReference type="AlphaFoldDB" id="A0A0B2UPJ4"/>
<comment type="caution">
    <text evidence="1">The sequence shown here is derived from an EMBL/GenBank/DDBJ whole genome shotgun (WGS) entry which is preliminary data.</text>
</comment>
<gene>
    <name evidence="1" type="ORF">Tcan_17378</name>
</gene>
<evidence type="ECO:0000313" key="1">
    <source>
        <dbReference type="EMBL" id="KHN70845.1"/>
    </source>
</evidence>
<dbReference type="EMBL" id="JPKZ01022848">
    <property type="protein sequence ID" value="KHN70845.1"/>
    <property type="molecule type" value="Genomic_DNA"/>
</dbReference>
<keyword evidence="2" id="KW-1185">Reference proteome</keyword>
<proteinExistence type="predicted"/>
<organism evidence="1 2">
    <name type="scientific">Toxocara canis</name>
    <name type="common">Canine roundworm</name>
    <dbReference type="NCBI Taxonomy" id="6265"/>
    <lineage>
        <taxon>Eukaryota</taxon>
        <taxon>Metazoa</taxon>
        <taxon>Ecdysozoa</taxon>
        <taxon>Nematoda</taxon>
        <taxon>Chromadorea</taxon>
        <taxon>Rhabditida</taxon>
        <taxon>Spirurina</taxon>
        <taxon>Ascaridomorpha</taxon>
        <taxon>Ascaridoidea</taxon>
        <taxon>Toxocaridae</taxon>
        <taxon>Toxocara</taxon>
    </lineage>
</organism>
<accession>A0A0B2UPJ4</accession>